<feature type="region of interest" description="Disordered" evidence="1">
    <location>
        <begin position="1"/>
        <end position="121"/>
    </location>
</feature>
<dbReference type="EMBL" id="OOIL02001350">
    <property type="protein sequence ID" value="VFQ74658.1"/>
    <property type="molecule type" value="Genomic_DNA"/>
</dbReference>
<evidence type="ECO:0000313" key="3">
    <source>
        <dbReference type="Proteomes" id="UP000595140"/>
    </source>
</evidence>
<sequence length="121" mass="13127">MKTTLMAETKAAEEAKRTSHLDDNEATKVKEKEATARLRGKTTLLEKNNNDPSPSFPKVDGDDGFNVVGKGKLTTHPLKKAIQAPKQPPYISETRGSGRGQNYGYRGGTNKGIGRGPGPYR</sequence>
<evidence type="ECO:0000256" key="1">
    <source>
        <dbReference type="SAM" id="MobiDB-lite"/>
    </source>
</evidence>
<keyword evidence="3" id="KW-1185">Reference proteome</keyword>
<evidence type="ECO:0000313" key="2">
    <source>
        <dbReference type="EMBL" id="VFQ74658.1"/>
    </source>
</evidence>
<name>A0A484LF48_9ASTE</name>
<reference evidence="2 3" key="1">
    <citation type="submission" date="2018-04" db="EMBL/GenBank/DDBJ databases">
        <authorList>
            <person name="Vogel A."/>
        </authorList>
    </citation>
    <scope>NUCLEOTIDE SEQUENCE [LARGE SCALE GENOMIC DNA]</scope>
</reference>
<dbReference type="Proteomes" id="UP000595140">
    <property type="component" value="Unassembled WGS sequence"/>
</dbReference>
<organism evidence="2 3">
    <name type="scientific">Cuscuta campestris</name>
    <dbReference type="NCBI Taxonomy" id="132261"/>
    <lineage>
        <taxon>Eukaryota</taxon>
        <taxon>Viridiplantae</taxon>
        <taxon>Streptophyta</taxon>
        <taxon>Embryophyta</taxon>
        <taxon>Tracheophyta</taxon>
        <taxon>Spermatophyta</taxon>
        <taxon>Magnoliopsida</taxon>
        <taxon>eudicotyledons</taxon>
        <taxon>Gunneridae</taxon>
        <taxon>Pentapetalae</taxon>
        <taxon>asterids</taxon>
        <taxon>lamiids</taxon>
        <taxon>Solanales</taxon>
        <taxon>Convolvulaceae</taxon>
        <taxon>Cuscuteae</taxon>
        <taxon>Cuscuta</taxon>
        <taxon>Cuscuta subgen. Grammica</taxon>
        <taxon>Cuscuta sect. Cleistogrammica</taxon>
    </lineage>
</organism>
<feature type="compositionally biased region" description="Gly residues" evidence="1">
    <location>
        <begin position="97"/>
        <end position="121"/>
    </location>
</feature>
<accession>A0A484LF48</accession>
<protein>
    <submittedName>
        <fullName evidence="2">Uncharacterized protein</fullName>
    </submittedName>
</protein>
<feature type="compositionally biased region" description="Basic and acidic residues" evidence="1">
    <location>
        <begin position="10"/>
        <end position="36"/>
    </location>
</feature>
<gene>
    <name evidence="2" type="ORF">CCAM_LOCUS16434</name>
</gene>
<dbReference type="AlphaFoldDB" id="A0A484LF48"/>
<proteinExistence type="predicted"/>